<evidence type="ECO:0000313" key="7">
    <source>
        <dbReference type="EMBL" id="MDX8127308.1"/>
    </source>
</evidence>
<evidence type="ECO:0000313" key="8">
    <source>
        <dbReference type="Proteomes" id="UP001284537"/>
    </source>
</evidence>
<evidence type="ECO:0000259" key="6">
    <source>
        <dbReference type="PROSITE" id="PS51866"/>
    </source>
</evidence>
<dbReference type="PANTHER" id="PTHR30432">
    <property type="entry name" value="TRANSCRIPTIONAL REGULATOR MODE"/>
    <property type="match status" value="1"/>
</dbReference>
<proteinExistence type="inferred from homology"/>
<comment type="caution">
    <text evidence="7">The sequence shown here is derived from an EMBL/GenBank/DDBJ whole genome shotgun (WGS) entry which is preliminary data.</text>
</comment>
<name>A0ABU4UD02_9GAMM</name>
<feature type="domain" description="Mop" evidence="6">
    <location>
        <begin position="132"/>
        <end position="198"/>
    </location>
</feature>
<feature type="domain" description="Mop" evidence="6">
    <location>
        <begin position="206"/>
        <end position="272"/>
    </location>
</feature>
<dbReference type="Proteomes" id="UP001284537">
    <property type="component" value="Unassembled WGS sequence"/>
</dbReference>
<dbReference type="PROSITE" id="PS51866">
    <property type="entry name" value="MOP"/>
    <property type="match status" value="2"/>
</dbReference>
<dbReference type="InterPro" id="IPR036390">
    <property type="entry name" value="WH_DNA-bd_sf"/>
</dbReference>
<keyword evidence="2 5" id="KW-0813">Transport</keyword>
<dbReference type="SUPFAM" id="SSF46785">
    <property type="entry name" value="Winged helix' DNA-binding domain"/>
    <property type="match status" value="1"/>
</dbReference>
<dbReference type="InterPro" id="IPR004606">
    <property type="entry name" value="Mop_domain"/>
</dbReference>
<organism evidence="7 8">
    <name type="scientific">Methylomonas defluvii</name>
    <dbReference type="NCBI Taxonomy" id="3045149"/>
    <lineage>
        <taxon>Bacteria</taxon>
        <taxon>Pseudomonadati</taxon>
        <taxon>Pseudomonadota</taxon>
        <taxon>Gammaproteobacteria</taxon>
        <taxon>Methylococcales</taxon>
        <taxon>Methylococcaceae</taxon>
        <taxon>Methylomonas</taxon>
    </lineage>
</organism>
<accession>A0ABU4UD02</accession>
<dbReference type="Gene3D" id="2.40.50.100">
    <property type="match status" value="2"/>
</dbReference>
<dbReference type="InterPro" id="IPR051815">
    <property type="entry name" value="Molybdate_resp_trans_reg"/>
</dbReference>
<comment type="similarity">
    <text evidence="1 5">Belongs to the ModE family.</text>
</comment>
<dbReference type="Pfam" id="PF03459">
    <property type="entry name" value="TOBE"/>
    <property type="match status" value="2"/>
</dbReference>
<dbReference type="InterPro" id="IPR036388">
    <property type="entry name" value="WH-like_DNA-bd_sf"/>
</dbReference>
<dbReference type="InterPro" id="IPR008995">
    <property type="entry name" value="Mo/tungstate-bd_C_term_dom"/>
</dbReference>
<dbReference type="SUPFAM" id="SSF50331">
    <property type="entry name" value="MOP-like"/>
    <property type="match status" value="2"/>
</dbReference>
<gene>
    <name evidence="7" type="ORF">QLH52_08455</name>
</gene>
<sequence length="279" mass="29346">MSTPEKNPKALELPWLEGELRLAGILDRRMISLLRAIEQSGSINQAAKQAGLSYKGAWQMIERANNLAPKVLVATATGGSKGGGTKLTAAGLSLLKLFARLEDQHRALLQQLNQSLIDDPDVMLLLKRQVIKTSAGNQLFGTIAKIHSGAVNVEVFVSLKGGEQVVASVPLATCVNLQLKVGGDAVLLVNAPDILVLGDDDLGFHGLSARNRLAGRVIRIHFDGVDSEVIIQLPSGETIAATITQISAEALTLKPGANATAVFKSNAVILAALVPTGDC</sequence>
<dbReference type="PANTHER" id="PTHR30432:SF1">
    <property type="entry name" value="DNA-BINDING TRANSCRIPTIONAL DUAL REGULATOR MODE"/>
    <property type="match status" value="1"/>
</dbReference>
<dbReference type="NCBIfam" id="TIGR00638">
    <property type="entry name" value="Mop"/>
    <property type="match status" value="1"/>
</dbReference>
<protein>
    <submittedName>
        <fullName evidence="7">TOBE domain-containing protein</fullName>
    </submittedName>
</protein>
<dbReference type="InterPro" id="IPR016462">
    <property type="entry name" value="ModE"/>
</dbReference>
<keyword evidence="8" id="KW-1185">Reference proteome</keyword>
<dbReference type="RefSeq" id="WP_171696338.1">
    <property type="nucleotide sequence ID" value="NZ_JAXARY010000006.1"/>
</dbReference>
<keyword evidence="3 5" id="KW-0500">Molybdenum</keyword>
<evidence type="ECO:0000256" key="4">
    <source>
        <dbReference type="ARBA" id="ARBA00022737"/>
    </source>
</evidence>
<keyword evidence="4" id="KW-0677">Repeat</keyword>
<evidence type="ECO:0000256" key="2">
    <source>
        <dbReference type="ARBA" id="ARBA00022448"/>
    </source>
</evidence>
<dbReference type="InterPro" id="IPR005116">
    <property type="entry name" value="Transp-assoc_OB_typ1"/>
</dbReference>
<evidence type="ECO:0000256" key="5">
    <source>
        <dbReference type="PIRNR" id="PIRNR005763"/>
    </source>
</evidence>
<dbReference type="Gene3D" id="1.10.10.10">
    <property type="entry name" value="Winged helix-like DNA-binding domain superfamily/Winged helix DNA-binding domain"/>
    <property type="match status" value="1"/>
</dbReference>
<evidence type="ECO:0000256" key="1">
    <source>
        <dbReference type="ARBA" id="ARBA00008110"/>
    </source>
</evidence>
<evidence type="ECO:0000256" key="3">
    <source>
        <dbReference type="ARBA" id="ARBA00022505"/>
    </source>
</evidence>
<reference evidence="7 8" key="1">
    <citation type="submission" date="2023-11" db="EMBL/GenBank/DDBJ databases">
        <authorList>
            <person name="Ouyang M.-Y."/>
        </authorList>
    </citation>
    <scope>NUCLEOTIDE SEQUENCE [LARGE SCALE GENOMIC DNA]</scope>
    <source>
        <strain evidence="7 8">OY6</strain>
    </source>
</reference>
<dbReference type="PIRSF" id="PIRSF005763">
    <property type="entry name" value="Txn_reg_ModE"/>
    <property type="match status" value="1"/>
</dbReference>
<dbReference type="EMBL" id="JAXARY010000006">
    <property type="protein sequence ID" value="MDX8127308.1"/>
    <property type="molecule type" value="Genomic_DNA"/>
</dbReference>